<dbReference type="Proteomes" id="UP000002573">
    <property type="component" value="Chromosome"/>
</dbReference>
<dbReference type="AlphaFoldDB" id="D7DCD8"/>
<dbReference type="RefSeq" id="WP_013143033.1">
    <property type="nucleotide sequence ID" value="NC_014205.1"/>
</dbReference>
<name>D7DCD8_STAHD</name>
<dbReference type="GeneID" id="9234003"/>
<reference evidence="2" key="1">
    <citation type="submission" date="2010-05" db="EMBL/GenBank/DDBJ databases">
        <title>Complete sequence of Staphylothermus hellenicus DSM 12710.</title>
        <authorList>
            <consortium name="US DOE Joint Genome Institute"/>
            <person name="Lucas S."/>
            <person name="Copeland A."/>
            <person name="Lapidus A."/>
            <person name="Cheng J.-F."/>
            <person name="Bruce D."/>
            <person name="Goodwin L."/>
            <person name="Pitluck S."/>
            <person name="Davenport K."/>
            <person name="Detter J.C."/>
            <person name="Han C."/>
            <person name="Tapia R."/>
            <person name="Larimer F."/>
            <person name="Land M."/>
            <person name="Hauser L."/>
            <person name="Kyrpides N."/>
            <person name="Mikhailova N."/>
            <person name="Anderson I.J."/>
            <person name="Woyke T."/>
        </authorList>
    </citation>
    <scope>NUCLEOTIDE SEQUENCE [LARGE SCALE GENOMIC DNA]</scope>
    <source>
        <strain evidence="2">DSM 12710 / JCM 10830 / BK20S6-10-b1 / P8</strain>
    </source>
</reference>
<accession>D7DCD8</accession>
<evidence type="ECO:0000313" key="1">
    <source>
        <dbReference type="EMBL" id="ADI31835.1"/>
    </source>
</evidence>
<dbReference type="EMBL" id="CP002051">
    <property type="protein sequence ID" value="ADI31835.1"/>
    <property type="molecule type" value="Genomic_DNA"/>
</dbReference>
<gene>
    <name evidence="1" type="ordered locus">Shell_0714</name>
</gene>
<dbReference type="HOGENOM" id="CLU_130233_0_0_2"/>
<organism evidence="1 2">
    <name type="scientific">Staphylothermus hellenicus (strain DSM 12710 / JCM 10830 / BK20S6-10-b1 / P8)</name>
    <dbReference type="NCBI Taxonomy" id="591019"/>
    <lineage>
        <taxon>Archaea</taxon>
        <taxon>Thermoproteota</taxon>
        <taxon>Thermoprotei</taxon>
        <taxon>Desulfurococcales</taxon>
        <taxon>Desulfurococcaceae</taxon>
        <taxon>Staphylothermus</taxon>
    </lineage>
</organism>
<sequence>MSSQEKKTYTIRGLDPQLYKTFSETAKKLGLSVGEFMNEAMRVLLTTLSFSGDVGQKIGKEASRLLSEFIKSSRKSLKEAVESVKNTIIVSGIEELDISKNDLESIDKQVVLVNIKKLYISDDVDWRLLDEKIKSIKMVNEISIPSHIPKLLFAKKCFMVKRIIVRNEKKEEASPQNVPNSTGGEQ</sequence>
<dbReference type="eggNOG" id="arCOG05401">
    <property type="taxonomic scope" value="Archaea"/>
</dbReference>
<evidence type="ECO:0000313" key="2">
    <source>
        <dbReference type="Proteomes" id="UP000002573"/>
    </source>
</evidence>
<protein>
    <submittedName>
        <fullName evidence="1">Uncharacterized protein</fullName>
    </submittedName>
</protein>
<dbReference type="KEGG" id="shc:Shell_0714"/>
<keyword evidence="2" id="KW-1185">Reference proteome</keyword>
<dbReference type="STRING" id="591019.Shell_0714"/>
<dbReference type="OrthoDB" id="56816at2157"/>
<reference evidence="1 2" key="2">
    <citation type="journal article" date="2011" name="Stand. Genomic Sci.">
        <title>Complete genome sequence of Staphylothermus hellenicus P8.</title>
        <authorList>
            <person name="Anderson I."/>
            <person name="Wirth R."/>
            <person name="Lucas S."/>
            <person name="Copeland A."/>
            <person name="Lapidus A."/>
            <person name="Cheng J.F."/>
            <person name="Goodwin L."/>
            <person name="Pitluck S."/>
            <person name="Davenport K."/>
            <person name="Detter J.C."/>
            <person name="Han C."/>
            <person name="Tapia R."/>
            <person name="Land M."/>
            <person name="Hauser L."/>
            <person name="Pati A."/>
            <person name="Mikhailova N."/>
            <person name="Woyke T."/>
            <person name="Klenk H.P."/>
            <person name="Kyrpides N."/>
            <person name="Ivanova N."/>
        </authorList>
    </citation>
    <scope>NUCLEOTIDE SEQUENCE [LARGE SCALE GENOMIC DNA]</scope>
    <source>
        <strain evidence="2">DSM 12710 / JCM 10830 / BK20S6-10-b1 / P8</strain>
    </source>
</reference>
<proteinExistence type="predicted"/>